<dbReference type="Proteomes" id="UP000194606">
    <property type="component" value="Unassembled WGS sequence"/>
</dbReference>
<name>A0A252CBC0_9LACT</name>
<dbReference type="EMBL" id="MUIZ01000006">
    <property type="protein sequence ID" value="OUK03825.1"/>
    <property type="molecule type" value="Genomic_DNA"/>
</dbReference>
<evidence type="ECO:0000313" key="1">
    <source>
        <dbReference type="EMBL" id="OUK03825.1"/>
    </source>
</evidence>
<evidence type="ECO:0000313" key="2">
    <source>
        <dbReference type="Proteomes" id="UP000194606"/>
    </source>
</evidence>
<sequence length="117" mass="13327">MKRTLALVTTVGLITFGIFNILHQQTRTVRTIPSDTLNIHKTTVPLKKTNKDALNIYTQNITKRSVSLDKDKLLDERGPKEAPIQEAKNSEKFYSKSYTFITELVKEAGNLSHKLLR</sequence>
<dbReference type="RefSeq" id="WP_086583088.1">
    <property type="nucleotide sequence ID" value="NZ_MUIZ01000006.1"/>
</dbReference>
<comment type="caution">
    <text evidence="1">The sequence shown here is derived from an EMBL/GenBank/DDBJ whole genome shotgun (WGS) entry which is preliminary data.</text>
</comment>
<organism evidence="1 2">
    <name type="scientific">Lactococcus petauri</name>
    <dbReference type="NCBI Taxonomy" id="1940789"/>
    <lineage>
        <taxon>Bacteria</taxon>
        <taxon>Bacillati</taxon>
        <taxon>Bacillota</taxon>
        <taxon>Bacilli</taxon>
        <taxon>Lactobacillales</taxon>
        <taxon>Streptococcaceae</taxon>
        <taxon>Lactococcus</taxon>
    </lineage>
</organism>
<reference evidence="1 2" key="1">
    <citation type="submission" date="2017-02" db="EMBL/GenBank/DDBJ databases">
        <authorList>
            <person name="Peterson S.W."/>
        </authorList>
    </citation>
    <scope>NUCLEOTIDE SEQUENCE [LARGE SCALE GENOMIC DNA]</scope>
    <source>
        <strain evidence="1">159469</strain>
    </source>
</reference>
<dbReference type="AlphaFoldDB" id="A0A252CBC0"/>
<gene>
    <name evidence="1" type="ORF">BZZ03_09240</name>
</gene>
<protein>
    <submittedName>
        <fullName evidence="1">Uncharacterized protein</fullName>
    </submittedName>
</protein>
<proteinExistence type="predicted"/>
<accession>A0A252CBC0</accession>